<evidence type="ECO:0000259" key="2">
    <source>
        <dbReference type="SMART" id="SM00382"/>
    </source>
</evidence>
<organism evidence="3 4">
    <name type="scientific">Pochonia chlamydosporia 170</name>
    <dbReference type="NCBI Taxonomy" id="1380566"/>
    <lineage>
        <taxon>Eukaryota</taxon>
        <taxon>Fungi</taxon>
        <taxon>Dikarya</taxon>
        <taxon>Ascomycota</taxon>
        <taxon>Pezizomycotina</taxon>
        <taxon>Sordariomycetes</taxon>
        <taxon>Hypocreomycetidae</taxon>
        <taxon>Hypocreales</taxon>
        <taxon>Clavicipitaceae</taxon>
        <taxon>Pochonia</taxon>
    </lineage>
</organism>
<dbReference type="InterPro" id="IPR054289">
    <property type="entry name" value="DUF7025"/>
</dbReference>
<comment type="caution">
    <text evidence="3">The sequence shown here is derived from an EMBL/GenBank/DDBJ whole genome shotgun (WGS) entry which is preliminary data.</text>
</comment>
<dbReference type="RefSeq" id="XP_018144056.1">
    <property type="nucleotide sequence ID" value="XM_018287160.1"/>
</dbReference>
<sequence>MPTISVDVDDVESVVSLESEGPHPADRLPKFERHSILKVNGKVPEVVYSLHLLDSRQQIIDHLQSDEPFDKQAGKPDWFGNDASPDSAGEDSRERRSGRAGEQPVIEIVNTVTTRRRPGDRLITRPYGRTLPTHIRHPQPVIYEDARYEEQHYNGVTRRSSHMVIHSTYIINALKAVVAYYPDFHLHAPRVIVDAPYHVLYHHREELAAYKDNQPSTHEEDYKLTASHHIDVLLKYLDATYGREFREEEARHKLPNPVTTHEWYWTLFKPGQVVYAQRDGAWGAYIVSGFVAPRAPGDRYLIYAWYLRADGDTIIRDTTKFSVRFWEGEVPINSLSVFPKEFWTEDLQGQVGKSEKSEKPEKPLREKLIEQGKQLWELLKAPTSKQYNGELVDDVFDVKDVQKGFVSGRVICDSSGFDEFCPANKNFSNRHDERTYEVRHRNIRTRDHDDDAFDLLPHSPPRCGCRACVARPQESTEEVVFQDFYTHIPELDEAPDNDLFYMVCSQLIPGFILSSRRWGIFKISNLSDIKPDKEAFKYLVLDDKLKRTVKALIGRFAASIDNKVAPWGNDFVKSKGEGRIFLLHGQPGVGKTSTAECIAELANRPLIPLTSGDLLTSLEDVEKNLTYFLTLGQRYGALVLLDEADIYLEHRTASDITRNGLVSIFLRALEYYRGVLFLTTNRVQSFDTAFLSRIHVALHYKNLTNENRERIWAHAFERLVRDSNGKIHVSSAAKDYVFHHEDVQVLKLNGREIRNAMQTALALAESEAEEEGDQIITIRASHLEAVVEMSSSFKGYVAGLKGRDGCEGDKE</sequence>
<feature type="domain" description="AAA+ ATPase" evidence="2">
    <location>
        <begin position="577"/>
        <end position="704"/>
    </location>
</feature>
<feature type="compositionally biased region" description="Basic and acidic residues" evidence="1">
    <location>
        <begin position="90"/>
        <end position="99"/>
    </location>
</feature>
<dbReference type="Pfam" id="PF22942">
    <property type="entry name" value="DUF7025"/>
    <property type="match status" value="1"/>
</dbReference>
<protein>
    <submittedName>
        <fullName evidence="3">ATPase</fullName>
    </submittedName>
</protein>
<dbReference type="Pfam" id="PF00004">
    <property type="entry name" value="AAA"/>
    <property type="match status" value="1"/>
</dbReference>
<dbReference type="InterPro" id="IPR027417">
    <property type="entry name" value="P-loop_NTPase"/>
</dbReference>
<keyword evidence="4" id="KW-1185">Reference proteome</keyword>
<evidence type="ECO:0000313" key="3">
    <source>
        <dbReference type="EMBL" id="OAQ66969.1"/>
    </source>
</evidence>
<gene>
    <name evidence="3" type="ORF">VFPPC_08449</name>
</gene>
<reference evidence="3 4" key="1">
    <citation type="journal article" date="2016" name="PLoS Pathog.">
        <title>Biosynthesis of antibiotic leucinostatins in bio-control fungus Purpureocillium lilacinum and their inhibition on phytophthora revealed by genome mining.</title>
        <authorList>
            <person name="Wang G."/>
            <person name="Liu Z."/>
            <person name="Lin R."/>
            <person name="Li E."/>
            <person name="Mao Z."/>
            <person name="Ling J."/>
            <person name="Yang Y."/>
            <person name="Yin W.B."/>
            <person name="Xie B."/>
        </authorList>
    </citation>
    <scope>NUCLEOTIDE SEQUENCE [LARGE SCALE GENOMIC DNA]</scope>
    <source>
        <strain evidence="3">170</strain>
    </source>
</reference>
<feature type="region of interest" description="Disordered" evidence="1">
    <location>
        <begin position="67"/>
        <end position="105"/>
    </location>
</feature>
<dbReference type="GeneID" id="28851154"/>
<dbReference type="Gene3D" id="3.40.50.300">
    <property type="entry name" value="P-loop containing nucleotide triphosphate hydrolases"/>
    <property type="match status" value="1"/>
</dbReference>
<evidence type="ECO:0000256" key="1">
    <source>
        <dbReference type="SAM" id="MobiDB-lite"/>
    </source>
</evidence>
<dbReference type="GO" id="GO:0016887">
    <property type="term" value="F:ATP hydrolysis activity"/>
    <property type="evidence" value="ECO:0007669"/>
    <property type="project" value="InterPro"/>
</dbReference>
<accession>A0A179FPN8</accession>
<dbReference type="OrthoDB" id="4940681at2759"/>
<evidence type="ECO:0000313" key="4">
    <source>
        <dbReference type="Proteomes" id="UP000078397"/>
    </source>
</evidence>
<dbReference type="Proteomes" id="UP000078397">
    <property type="component" value="Unassembled WGS sequence"/>
</dbReference>
<name>A0A179FPN8_METCM</name>
<dbReference type="InterPro" id="IPR003593">
    <property type="entry name" value="AAA+_ATPase"/>
</dbReference>
<dbReference type="GO" id="GO:0005524">
    <property type="term" value="F:ATP binding"/>
    <property type="evidence" value="ECO:0007669"/>
    <property type="project" value="InterPro"/>
</dbReference>
<dbReference type="InterPro" id="IPR003959">
    <property type="entry name" value="ATPase_AAA_core"/>
</dbReference>
<dbReference type="SUPFAM" id="SSF52540">
    <property type="entry name" value="P-loop containing nucleoside triphosphate hydrolases"/>
    <property type="match status" value="1"/>
</dbReference>
<dbReference type="PANTHER" id="PTHR46411:SF2">
    <property type="entry name" value="AAA+ ATPASE DOMAIN-CONTAINING PROTEIN"/>
    <property type="match status" value="1"/>
</dbReference>
<proteinExistence type="predicted"/>
<dbReference type="STRING" id="1380566.A0A179FPN8"/>
<dbReference type="InterPro" id="IPR056599">
    <property type="entry name" value="AAA_lid_fung"/>
</dbReference>
<dbReference type="Pfam" id="PF23232">
    <property type="entry name" value="AAA_lid_13"/>
    <property type="match status" value="1"/>
</dbReference>
<dbReference type="PANTHER" id="PTHR46411">
    <property type="entry name" value="FAMILY ATPASE, PUTATIVE-RELATED"/>
    <property type="match status" value="1"/>
</dbReference>
<dbReference type="AlphaFoldDB" id="A0A179FPN8"/>
<dbReference type="EMBL" id="LSBJ02000004">
    <property type="protein sequence ID" value="OAQ66969.1"/>
    <property type="molecule type" value="Genomic_DNA"/>
</dbReference>
<dbReference type="KEGG" id="pchm:VFPPC_08449"/>
<dbReference type="SMART" id="SM00382">
    <property type="entry name" value="AAA"/>
    <property type="match status" value="1"/>
</dbReference>
<dbReference type="CDD" id="cd19481">
    <property type="entry name" value="RecA-like_protease"/>
    <property type="match status" value="1"/>
</dbReference>